<evidence type="ECO:0000256" key="1">
    <source>
        <dbReference type="SAM" id="MobiDB-lite"/>
    </source>
</evidence>
<dbReference type="Proteomes" id="UP000807353">
    <property type="component" value="Unassembled WGS sequence"/>
</dbReference>
<name>A0A9P5Y117_9AGAR</name>
<feature type="compositionally biased region" description="Pro residues" evidence="1">
    <location>
        <begin position="93"/>
        <end position="102"/>
    </location>
</feature>
<proteinExistence type="predicted"/>
<organism evidence="2 3">
    <name type="scientific">Collybia nuda</name>
    <dbReference type="NCBI Taxonomy" id="64659"/>
    <lineage>
        <taxon>Eukaryota</taxon>
        <taxon>Fungi</taxon>
        <taxon>Dikarya</taxon>
        <taxon>Basidiomycota</taxon>
        <taxon>Agaricomycotina</taxon>
        <taxon>Agaricomycetes</taxon>
        <taxon>Agaricomycetidae</taxon>
        <taxon>Agaricales</taxon>
        <taxon>Tricholomatineae</taxon>
        <taxon>Clitocybaceae</taxon>
        <taxon>Collybia</taxon>
    </lineage>
</organism>
<feature type="region of interest" description="Disordered" evidence="1">
    <location>
        <begin position="84"/>
        <end position="110"/>
    </location>
</feature>
<comment type="caution">
    <text evidence="2">The sequence shown here is derived from an EMBL/GenBank/DDBJ whole genome shotgun (WGS) entry which is preliminary data.</text>
</comment>
<dbReference type="EMBL" id="MU150283">
    <property type="protein sequence ID" value="KAF9461477.1"/>
    <property type="molecule type" value="Genomic_DNA"/>
</dbReference>
<protein>
    <submittedName>
        <fullName evidence="2">Uncharacterized protein</fullName>
    </submittedName>
</protein>
<reference evidence="2" key="1">
    <citation type="submission" date="2020-11" db="EMBL/GenBank/DDBJ databases">
        <authorList>
            <consortium name="DOE Joint Genome Institute"/>
            <person name="Ahrendt S."/>
            <person name="Riley R."/>
            <person name="Andreopoulos W."/>
            <person name="Labutti K."/>
            <person name="Pangilinan J."/>
            <person name="Ruiz-Duenas F.J."/>
            <person name="Barrasa J.M."/>
            <person name="Sanchez-Garcia M."/>
            <person name="Camarero S."/>
            <person name="Miyauchi S."/>
            <person name="Serrano A."/>
            <person name="Linde D."/>
            <person name="Babiker R."/>
            <person name="Drula E."/>
            <person name="Ayuso-Fernandez I."/>
            <person name="Pacheco R."/>
            <person name="Padilla G."/>
            <person name="Ferreira P."/>
            <person name="Barriuso J."/>
            <person name="Kellner H."/>
            <person name="Castanera R."/>
            <person name="Alfaro M."/>
            <person name="Ramirez L."/>
            <person name="Pisabarro A.G."/>
            <person name="Kuo A."/>
            <person name="Tritt A."/>
            <person name="Lipzen A."/>
            <person name="He G."/>
            <person name="Yan M."/>
            <person name="Ng V."/>
            <person name="Cullen D."/>
            <person name="Martin F."/>
            <person name="Rosso M.-N."/>
            <person name="Henrissat B."/>
            <person name="Hibbett D."/>
            <person name="Martinez A.T."/>
            <person name="Grigoriev I.V."/>
        </authorList>
    </citation>
    <scope>NUCLEOTIDE SEQUENCE</scope>
    <source>
        <strain evidence="2">CBS 247.69</strain>
    </source>
</reference>
<evidence type="ECO:0000313" key="3">
    <source>
        <dbReference type="Proteomes" id="UP000807353"/>
    </source>
</evidence>
<keyword evidence="3" id="KW-1185">Reference proteome</keyword>
<accession>A0A9P5Y117</accession>
<evidence type="ECO:0000313" key="2">
    <source>
        <dbReference type="EMBL" id="KAF9461477.1"/>
    </source>
</evidence>
<gene>
    <name evidence="2" type="ORF">BDZ94DRAFT_806395</name>
</gene>
<dbReference type="AlphaFoldDB" id="A0A9P5Y117"/>
<sequence>MYYEQDKAASYSIPSDNISLSTTSGQISGIPSGFKSPLRGIVYPNAQKCVGPRPTNEEWQLMVARFVACSSKIFHAQATRFNAPNPTTLVPASTPPYQPTPSQPSNDPPATFTPEFTLENTNYATFDNSAFYFIDNGQSSQSSQTSFCATNELAARDASTHYPGSQFGDALHHHVPPRVVPPALGQGHPVEALPQSLGTIGQLFEKNSFYVNEPYAVQASPLTATHTGYHAHHPTQIQKMNYYSPTIESTTGIPLHQINSIIVPALPTHFEYIPFFWIPFHTPDVFNI</sequence>